<dbReference type="PANTHER" id="PTHR11352">
    <property type="entry name" value="PROLIFERATING CELL NUCLEAR ANTIGEN"/>
    <property type="match status" value="1"/>
</dbReference>
<evidence type="ECO:0000256" key="2">
    <source>
        <dbReference type="ARBA" id="ARBA00023125"/>
    </source>
</evidence>
<feature type="domain" description="Proliferating cell nuclear antigen PCNA C-terminal" evidence="6">
    <location>
        <begin position="128"/>
        <end position="253"/>
    </location>
</feature>
<organism evidence="7 8">
    <name type="scientific">Anaeramoeba ignava</name>
    <name type="common">Anaerobic marine amoeba</name>
    <dbReference type="NCBI Taxonomy" id="1746090"/>
    <lineage>
        <taxon>Eukaryota</taxon>
        <taxon>Metamonada</taxon>
        <taxon>Anaeramoebidae</taxon>
        <taxon>Anaeramoeba</taxon>
    </lineage>
</organism>
<gene>
    <name evidence="7" type="ORF">M0811_11746</name>
</gene>
<dbReference type="NCBIfam" id="TIGR00590">
    <property type="entry name" value="pcna"/>
    <property type="match status" value="1"/>
</dbReference>
<dbReference type="OrthoDB" id="534348at2759"/>
<dbReference type="GO" id="GO:0006272">
    <property type="term" value="P:leading strand elongation"/>
    <property type="evidence" value="ECO:0007669"/>
    <property type="project" value="TreeGrafter"/>
</dbReference>
<comment type="subcellular location">
    <subcellularLocation>
        <location evidence="3">Nucleus</location>
    </subcellularLocation>
</comment>
<dbReference type="InterPro" id="IPR000730">
    <property type="entry name" value="Pr_cel_nuc_antig"/>
</dbReference>
<comment type="similarity">
    <text evidence="1 4">Belongs to the PCNA family.</text>
</comment>
<dbReference type="InterPro" id="IPR022659">
    <property type="entry name" value="Pr_cel_nuc_antig_CS"/>
</dbReference>
<keyword evidence="4" id="KW-0235">DNA replication</keyword>
<dbReference type="InterPro" id="IPR046938">
    <property type="entry name" value="DNA_clamp_sf"/>
</dbReference>
<reference evidence="7" key="1">
    <citation type="submission" date="2022-10" db="EMBL/GenBank/DDBJ databases">
        <title>Novel sulphate-reducing endosymbionts in the free-living metamonad Anaeramoeba.</title>
        <authorList>
            <person name="Jerlstrom-Hultqvist J."/>
            <person name="Cepicka I."/>
            <person name="Gallot-Lavallee L."/>
            <person name="Salas-Leiva D."/>
            <person name="Curtis B.A."/>
            <person name="Zahonova K."/>
            <person name="Pipaliya S."/>
            <person name="Dacks J."/>
            <person name="Roger A.J."/>
        </authorList>
    </citation>
    <scope>NUCLEOTIDE SEQUENCE</scope>
    <source>
        <strain evidence="7">BMAN</strain>
    </source>
</reference>
<dbReference type="CDD" id="cd00577">
    <property type="entry name" value="PCNA"/>
    <property type="match status" value="1"/>
</dbReference>
<dbReference type="HAMAP" id="MF_00317">
    <property type="entry name" value="DNApol_clamp_arch"/>
    <property type="match status" value="1"/>
</dbReference>
<protein>
    <recommendedName>
        <fullName evidence="3">DNA sliding clamp PCNA</fullName>
    </recommendedName>
</protein>
<accession>A0A9Q0LA49</accession>
<dbReference type="PRINTS" id="PR00339">
    <property type="entry name" value="PCNACYCLIN"/>
</dbReference>
<dbReference type="AlphaFoldDB" id="A0A9Q0LA49"/>
<evidence type="ECO:0000256" key="4">
    <source>
        <dbReference type="RuleBase" id="RU003671"/>
    </source>
</evidence>
<evidence type="ECO:0000256" key="1">
    <source>
        <dbReference type="ARBA" id="ARBA00010462"/>
    </source>
</evidence>
<sequence length="270" mass="29971">MFKAKLTNAQLFKKLIDAIKDLVVDCTLDCSKTGIEMQAMDQSHISLVSFELKASGFEVYECPKNLSLGIHIESFSKILKRVGNNTTITLKADQSSDSLGILLSNPEETIMSEFNMKLVNIIGDSFVVPDSKYAATIQMPAAEYQRICRDLAIMGETVKIIVDQGKITFSSTGEIGSVNSSLKQDNSIDGNSKIVIESDEKVEAGFTFKYLNFFAKAVPLCEIVRLNLSHNSPLVAEFEIPELGNIRYFLAPKFDNEPDEVDMDKEDDDN</sequence>
<keyword evidence="2 4" id="KW-0238">DNA-binding</keyword>
<evidence type="ECO:0000313" key="7">
    <source>
        <dbReference type="EMBL" id="KAJ5069261.1"/>
    </source>
</evidence>
<dbReference type="PROSITE" id="PS01251">
    <property type="entry name" value="PCNA_1"/>
    <property type="match status" value="1"/>
</dbReference>
<dbReference type="Proteomes" id="UP001149090">
    <property type="component" value="Unassembled WGS sequence"/>
</dbReference>
<dbReference type="OMA" id="EMKLINM"/>
<comment type="function">
    <text evidence="3">This protein is an auxiliary protein of DNA polymerase delta and is involved in the control of eukaryotic DNA replication by increasing the polymerase's processivity during elongation of the leading strand.</text>
</comment>
<dbReference type="InterPro" id="IPR022649">
    <property type="entry name" value="Pr_cel_nuc_antig_C"/>
</dbReference>
<dbReference type="GO" id="GO:0019985">
    <property type="term" value="P:translesion synthesis"/>
    <property type="evidence" value="ECO:0007669"/>
    <property type="project" value="TreeGrafter"/>
</dbReference>
<proteinExistence type="inferred from homology"/>
<dbReference type="GO" id="GO:0003677">
    <property type="term" value="F:DNA binding"/>
    <property type="evidence" value="ECO:0007669"/>
    <property type="project" value="UniProtKB-KW"/>
</dbReference>
<evidence type="ECO:0000313" key="8">
    <source>
        <dbReference type="Proteomes" id="UP001149090"/>
    </source>
</evidence>
<evidence type="ECO:0000256" key="3">
    <source>
        <dbReference type="RuleBase" id="RU000641"/>
    </source>
</evidence>
<dbReference type="EMBL" id="JAPDFW010000106">
    <property type="protein sequence ID" value="KAJ5069261.1"/>
    <property type="molecule type" value="Genomic_DNA"/>
</dbReference>
<feature type="domain" description="Proliferating cell nuclear antigen PCNA N-terminal" evidence="5">
    <location>
        <begin position="1"/>
        <end position="121"/>
    </location>
</feature>
<dbReference type="InterPro" id="IPR022648">
    <property type="entry name" value="Pr_cel_nuc_antig_N"/>
</dbReference>
<name>A0A9Q0LA49_ANAIG</name>
<dbReference type="Gene3D" id="3.70.10.10">
    <property type="match status" value="1"/>
</dbReference>
<dbReference type="Pfam" id="PF02747">
    <property type="entry name" value="PCNA_C"/>
    <property type="match status" value="1"/>
</dbReference>
<comment type="caution">
    <text evidence="7">The sequence shown here is derived from an EMBL/GenBank/DDBJ whole genome shotgun (WGS) entry which is preliminary data.</text>
</comment>
<dbReference type="SUPFAM" id="SSF55979">
    <property type="entry name" value="DNA clamp"/>
    <property type="match status" value="2"/>
</dbReference>
<dbReference type="PANTHER" id="PTHR11352:SF0">
    <property type="entry name" value="PROLIFERATING CELL NUCLEAR ANTIGEN"/>
    <property type="match status" value="1"/>
</dbReference>
<dbReference type="GO" id="GO:0030337">
    <property type="term" value="F:DNA polymerase processivity factor activity"/>
    <property type="evidence" value="ECO:0007669"/>
    <property type="project" value="InterPro"/>
</dbReference>
<dbReference type="GO" id="GO:0043626">
    <property type="term" value="C:PCNA complex"/>
    <property type="evidence" value="ECO:0007669"/>
    <property type="project" value="TreeGrafter"/>
</dbReference>
<evidence type="ECO:0000259" key="5">
    <source>
        <dbReference type="Pfam" id="PF00705"/>
    </source>
</evidence>
<dbReference type="GO" id="GO:0006298">
    <property type="term" value="P:mismatch repair"/>
    <property type="evidence" value="ECO:0007669"/>
    <property type="project" value="TreeGrafter"/>
</dbReference>
<evidence type="ECO:0000259" key="6">
    <source>
        <dbReference type="Pfam" id="PF02747"/>
    </source>
</evidence>
<dbReference type="GO" id="GO:0006275">
    <property type="term" value="P:regulation of DNA replication"/>
    <property type="evidence" value="ECO:0007669"/>
    <property type="project" value="InterPro"/>
</dbReference>
<dbReference type="Pfam" id="PF00705">
    <property type="entry name" value="PCNA_N"/>
    <property type="match status" value="1"/>
</dbReference>
<keyword evidence="8" id="KW-1185">Reference proteome</keyword>
<keyword evidence="3" id="KW-0539">Nucleus</keyword>